<dbReference type="InterPro" id="IPR001763">
    <property type="entry name" value="Rhodanese-like_dom"/>
</dbReference>
<dbReference type="InterPro" id="IPR001307">
    <property type="entry name" value="Thiosulphate_STrfase_CS"/>
</dbReference>
<dbReference type="EMBL" id="PFSI01000016">
    <property type="protein sequence ID" value="PJC24828.1"/>
    <property type="molecule type" value="Genomic_DNA"/>
</dbReference>
<name>A0A2M8EQ03_9BACT</name>
<feature type="domain" description="Rhodanese" evidence="1">
    <location>
        <begin position="15"/>
        <end position="107"/>
    </location>
</feature>
<accession>A0A2M8EQ03</accession>
<comment type="caution">
    <text evidence="2">The sequence shown here is derived from an EMBL/GenBank/DDBJ whole genome shotgun (WGS) entry which is preliminary data.</text>
</comment>
<protein>
    <recommendedName>
        <fullName evidence="1">Rhodanese domain-containing protein</fullName>
    </recommendedName>
</protein>
<dbReference type="Pfam" id="PF00581">
    <property type="entry name" value="Rhodanese"/>
    <property type="match status" value="1"/>
</dbReference>
<dbReference type="SUPFAM" id="SSF52821">
    <property type="entry name" value="Rhodanese/Cell cycle control phosphatase"/>
    <property type="match status" value="1"/>
</dbReference>
<evidence type="ECO:0000313" key="2">
    <source>
        <dbReference type="EMBL" id="PJC24828.1"/>
    </source>
</evidence>
<dbReference type="CDD" id="cd00158">
    <property type="entry name" value="RHOD"/>
    <property type="match status" value="1"/>
</dbReference>
<dbReference type="Proteomes" id="UP000230251">
    <property type="component" value="Unassembled WGS sequence"/>
</dbReference>
<dbReference type="PANTHER" id="PTHR43031:SF1">
    <property type="entry name" value="PYRIDINE NUCLEOTIDE-DISULPHIDE OXIDOREDUCTASE"/>
    <property type="match status" value="1"/>
</dbReference>
<reference evidence="3" key="1">
    <citation type="submission" date="2017-09" db="EMBL/GenBank/DDBJ databases">
        <title>Depth-based differentiation of microbial function through sediment-hosted aquifers and enrichment of novel symbionts in the deep terrestrial subsurface.</title>
        <authorList>
            <person name="Probst A.J."/>
            <person name="Ladd B."/>
            <person name="Jarett J.K."/>
            <person name="Geller-Mcgrath D.E."/>
            <person name="Sieber C.M.K."/>
            <person name="Emerson J.B."/>
            <person name="Anantharaman K."/>
            <person name="Thomas B.C."/>
            <person name="Malmstrom R."/>
            <person name="Stieglmeier M."/>
            <person name="Klingl A."/>
            <person name="Woyke T."/>
            <person name="Ryan C.M."/>
            <person name="Banfield J.F."/>
        </authorList>
    </citation>
    <scope>NUCLEOTIDE SEQUENCE [LARGE SCALE GENOMIC DNA]</scope>
</reference>
<dbReference type="AlphaFoldDB" id="A0A2M8EQ03"/>
<proteinExistence type="predicted"/>
<dbReference type="PANTHER" id="PTHR43031">
    <property type="entry name" value="FAD-DEPENDENT OXIDOREDUCTASE"/>
    <property type="match status" value="1"/>
</dbReference>
<dbReference type="Gene3D" id="3.40.250.10">
    <property type="entry name" value="Rhodanese-like domain"/>
    <property type="match status" value="1"/>
</dbReference>
<gene>
    <name evidence="2" type="ORF">CO057_00855</name>
</gene>
<sequence>MQIITPQKLKEEMDQETPCCIVDLQEPDKYEHSHIPGAVNVPVEQFDNGYQEYLKDKDMVVVVYGEFDELGKGTKAAETLEADGYQRVGRLEGGVMGWKEAGFPTEGGIES</sequence>
<evidence type="ECO:0000313" key="3">
    <source>
        <dbReference type="Proteomes" id="UP000230251"/>
    </source>
</evidence>
<dbReference type="PROSITE" id="PS50206">
    <property type="entry name" value="RHODANESE_3"/>
    <property type="match status" value="1"/>
</dbReference>
<dbReference type="InterPro" id="IPR036873">
    <property type="entry name" value="Rhodanese-like_dom_sf"/>
</dbReference>
<dbReference type="SMART" id="SM00450">
    <property type="entry name" value="RHOD"/>
    <property type="match status" value="1"/>
</dbReference>
<dbReference type="PROSITE" id="PS00380">
    <property type="entry name" value="RHODANESE_1"/>
    <property type="match status" value="1"/>
</dbReference>
<organism evidence="2 3">
    <name type="scientific">Candidatus Uhrbacteria bacterium CG_4_9_14_0_2_um_filter_41_50</name>
    <dbReference type="NCBI Taxonomy" id="1975031"/>
    <lineage>
        <taxon>Bacteria</taxon>
        <taxon>Candidatus Uhriibacteriota</taxon>
    </lineage>
</organism>
<dbReference type="InterPro" id="IPR050229">
    <property type="entry name" value="GlpE_sulfurtransferase"/>
</dbReference>
<evidence type="ECO:0000259" key="1">
    <source>
        <dbReference type="PROSITE" id="PS50206"/>
    </source>
</evidence>
<dbReference type="GO" id="GO:0004792">
    <property type="term" value="F:thiosulfate-cyanide sulfurtransferase activity"/>
    <property type="evidence" value="ECO:0007669"/>
    <property type="project" value="InterPro"/>
</dbReference>